<evidence type="ECO:0000256" key="1">
    <source>
        <dbReference type="SAM" id="Coils"/>
    </source>
</evidence>
<dbReference type="Proteomes" id="UP000218418">
    <property type="component" value="Chromosome"/>
</dbReference>
<sequence length="217" mass="25145">MKHCYSYQGLDINCLLDELTNLEPVDLADNDSELDAKSLLDELINLHLINLAEKKSGLDINRLLDTLQEIKRECELKPDCRLTNFEKRYLCLSLRGYSGREVAFIYDENRIPRKEELIQYKDKLDARIRNLQKEAAKGLNKYLKFLLGLDENVNKPRNSELIKFLKDKGYGIKDDIEKQTISTLFIKGEITAEEITDILKKSKPNLVLEVKESLPNK</sequence>
<accession>A0A1Z4M279</accession>
<keyword evidence="3" id="KW-1185">Reference proteome</keyword>
<protein>
    <submittedName>
        <fullName evidence="2">Uncharacterized protein</fullName>
    </submittedName>
</protein>
<proteinExistence type="predicted"/>
<dbReference type="AlphaFoldDB" id="A0A1Z4M279"/>
<dbReference type="EMBL" id="AP018227">
    <property type="protein sequence ID" value="BAY87592.1"/>
    <property type="molecule type" value="Genomic_DNA"/>
</dbReference>
<keyword evidence="1" id="KW-0175">Coiled coil</keyword>
<organism evidence="2 3">
    <name type="scientific">Calothrix parasitica NIES-267</name>
    <dbReference type="NCBI Taxonomy" id="1973488"/>
    <lineage>
        <taxon>Bacteria</taxon>
        <taxon>Bacillati</taxon>
        <taxon>Cyanobacteriota</taxon>
        <taxon>Cyanophyceae</taxon>
        <taxon>Nostocales</taxon>
        <taxon>Calotrichaceae</taxon>
        <taxon>Calothrix</taxon>
    </lineage>
</organism>
<dbReference type="OrthoDB" id="9832293at2"/>
<evidence type="ECO:0000313" key="2">
    <source>
        <dbReference type="EMBL" id="BAY87592.1"/>
    </source>
</evidence>
<reference evidence="2 3" key="1">
    <citation type="submission" date="2017-06" db="EMBL/GenBank/DDBJ databases">
        <title>Genome sequencing of cyanobaciteial culture collection at National Institute for Environmental Studies (NIES).</title>
        <authorList>
            <person name="Hirose Y."/>
            <person name="Shimura Y."/>
            <person name="Fujisawa T."/>
            <person name="Nakamura Y."/>
            <person name="Kawachi M."/>
        </authorList>
    </citation>
    <scope>NUCLEOTIDE SEQUENCE [LARGE SCALE GENOMIC DNA]</scope>
    <source>
        <strain evidence="2 3">NIES-267</strain>
    </source>
</reference>
<gene>
    <name evidence="2" type="ORF">NIES267_71160</name>
</gene>
<evidence type="ECO:0000313" key="3">
    <source>
        <dbReference type="Proteomes" id="UP000218418"/>
    </source>
</evidence>
<feature type="coiled-coil region" evidence="1">
    <location>
        <begin position="114"/>
        <end position="141"/>
    </location>
</feature>
<name>A0A1Z4M279_9CYAN</name>